<keyword evidence="10" id="KW-1185">Reference proteome</keyword>
<dbReference type="PANTHER" id="PTHR43026:SF1">
    <property type="entry name" value="2-HYDROXYACID DEHYDROGENASE HOMOLOG 1-RELATED"/>
    <property type="match status" value="1"/>
</dbReference>
<feature type="domain" description="D-isomer specific 2-hydroxyacid dehydrogenase NAD-binding" evidence="6">
    <location>
        <begin position="108"/>
        <end position="294"/>
    </location>
</feature>
<keyword evidence="3" id="KW-0520">NAD</keyword>
<dbReference type="KEGG" id="fad:CDH04_00025"/>
<name>A0A2Z4XWM7_9GAMM</name>
<dbReference type="InterPro" id="IPR036291">
    <property type="entry name" value="NAD(P)-bd_dom_sf"/>
</dbReference>
<dbReference type="InterPro" id="IPR006140">
    <property type="entry name" value="D-isomer_DH_NAD-bd"/>
</dbReference>
<dbReference type="SUPFAM" id="SSF52283">
    <property type="entry name" value="Formate/glycerate dehydrogenase catalytic domain-like"/>
    <property type="match status" value="1"/>
</dbReference>
<dbReference type="PROSITE" id="PS00065">
    <property type="entry name" value="D_2_HYDROXYACID_DH_1"/>
    <property type="match status" value="1"/>
</dbReference>
<feature type="domain" description="D-isomer specific 2-hydroxyacid dehydrogenase catalytic" evidence="5">
    <location>
        <begin position="3"/>
        <end position="319"/>
    </location>
</feature>
<dbReference type="EMBL" id="CP021781">
    <property type="protein sequence ID" value="AXA32902.1"/>
    <property type="molecule type" value="Genomic_DNA"/>
</dbReference>
<evidence type="ECO:0000313" key="7">
    <source>
        <dbReference type="EMBL" id="AXA32902.1"/>
    </source>
</evidence>
<dbReference type="GO" id="GO:0016616">
    <property type="term" value="F:oxidoreductase activity, acting on the CH-OH group of donors, NAD or NADP as acceptor"/>
    <property type="evidence" value="ECO:0007669"/>
    <property type="project" value="InterPro"/>
</dbReference>
<comment type="similarity">
    <text evidence="1 4">Belongs to the D-isomer specific 2-hydroxyacid dehydrogenase family.</text>
</comment>
<dbReference type="Proteomes" id="UP000251120">
    <property type="component" value="Chromosome"/>
</dbReference>
<evidence type="ECO:0000259" key="5">
    <source>
        <dbReference type="Pfam" id="PF00389"/>
    </source>
</evidence>
<evidence type="ECO:0000256" key="3">
    <source>
        <dbReference type="ARBA" id="ARBA00023027"/>
    </source>
</evidence>
<evidence type="ECO:0000313" key="10">
    <source>
        <dbReference type="Proteomes" id="UP000681131"/>
    </source>
</evidence>
<dbReference type="SUPFAM" id="SSF51735">
    <property type="entry name" value="NAD(P)-binding Rossmann-fold domains"/>
    <property type="match status" value="1"/>
</dbReference>
<dbReference type="InterPro" id="IPR058205">
    <property type="entry name" value="D-LDH-like"/>
</dbReference>
<reference evidence="7 9" key="1">
    <citation type="submission" date="2017-06" db="EMBL/GenBank/DDBJ databases">
        <title>Complete genome of Francisella adeliensis.</title>
        <authorList>
            <person name="Vallesi A."/>
            <person name="Sjodin A."/>
        </authorList>
    </citation>
    <scope>NUCLEOTIDE SEQUENCE [LARGE SCALE GENOMIC DNA]</scope>
    <source>
        <strain evidence="7 9">FDC440</strain>
    </source>
</reference>
<dbReference type="InterPro" id="IPR029752">
    <property type="entry name" value="D-isomer_DH_CS1"/>
</dbReference>
<dbReference type="CDD" id="cd12183">
    <property type="entry name" value="LDH_like_2"/>
    <property type="match status" value="1"/>
</dbReference>
<proteinExistence type="inferred from homology"/>
<dbReference type="PROSITE" id="PS00670">
    <property type="entry name" value="D_2_HYDROXYACID_DH_2"/>
    <property type="match status" value="1"/>
</dbReference>
<evidence type="ECO:0000256" key="1">
    <source>
        <dbReference type="ARBA" id="ARBA00005854"/>
    </source>
</evidence>
<dbReference type="InterPro" id="IPR029753">
    <property type="entry name" value="D-isomer_DH_CS"/>
</dbReference>
<organism evidence="7 9">
    <name type="scientific">Francisella adeliensis</name>
    <dbReference type="NCBI Taxonomy" id="2007306"/>
    <lineage>
        <taxon>Bacteria</taxon>
        <taxon>Pseudomonadati</taxon>
        <taxon>Pseudomonadota</taxon>
        <taxon>Gammaproteobacteria</taxon>
        <taxon>Thiotrichales</taxon>
        <taxon>Francisellaceae</taxon>
        <taxon>Francisella</taxon>
    </lineage>
</organism>
<evidence type="ECO:0000256" key="2">
    <source>
        <dbReference type="ARBA" id="ARBA00023002"/>
    </source>
</evidence>
<dbReference type="RefSeq" id="WP_112869079.1">
    <property type="nucleotide sequence ID" value="NZ_CP021781.1"/>
</dbReference>
<evidence type="ECO:0000259" key="6">
    <source>
        <dbReference type="Pfam" id="PF02826"/>
    </source>
</evidence>
<evidence type="ECO:0000256" key="4">
    <source>
        <dbReference type="RuleBase" id="RU003719"/>
    </source>
</evidence>
<dbReference type="Pfam" id="PF00389">
    <property type="entry name" value="2-Hacid_dh"/>
    <property type="match status" value="1"/>
</dbReference>
<reference evidence="8 10" key="2">
    <citation type="submission" date="2019-08" db="EMBL/GenBank/DDBJ databases">
        <title>Complete genome sequences of Francisella adeliensis (FSC1325 and FSC1326).</title>
        <authorList>
            <person name="Ohrman C."/>
            <person name="Uneklint I."/>
            <person name="Vallesi A."/>
            <person name="Karlsson L."/>
            <person name="Sjodin A."/>
        </authorList>
    </citation>
    <scope>NUCLEOTIDE SEQUENCE [LARGE SCALE GENOMIC DNA]</scope>
    <source>
        <strain evidence="8 10">FSC1325</strain>
    </source>
</reference>
<dbReference type="Gene3D" id="3.40.50.720">
    <property type="entry name" value="NAD(P)-binding Rossmann-like Domain"/>
    <property type="match status" value="2"/>
</dbReference>
<dbReference type="PANTHER" id="PTHR43026">
    <property type="entry name" value="2-HYDROXYACID DEHYDROGENASE HOMOLOG 1-RELATED"/>
    <property type="match status" value="1"/>
</dbReference>
<sequence length="325" mass="36114">MKILFYSTKKYDKEYFTAQNNDHTLEFSEYGLNEQTADFAKDFDAVCIFVNDICDANVIDKLHSFGIKAILLRCAGFNNVAVEHAKKLGIKIARVPAYSPFSVAEHTLALLLCLNRKIHKAYNRVRESNFNIEGLEGFDIHQKTIGIVGFGNIGKAFAQIMSGFGGEILVHDPFADKNASSNVKFVELDELFEKADIISLHCPLNDATKYIIDENALDKIKSSAIIINTSRGALIDSKYIIKALKHKAIAGLAIDVYEYEKDIFFKDMSAEIIDDDIFERLLTFPNVLVTAHQAFLTKEALNGIARTTLNNASTIETGSAGSNLL</sequence>
<dbReference type="Proteomes" id="UP000681131">
    <property type="component" value="Chromosome"/>
</dbReference>
<dbReference type="GO" id="GO:0051287">
    <property type="term" value="F:NAD binding"/>
    <property type="evidence" value="ECO:0007669"/>
    <property type="project" value="InterPro"/>
</dbReference>
<dbReference type="InterPro" id="IPR006139">
    <property type="entry name" value="D-isomer_2_OHA_DH_cat_dom"/>
</dbReference>
<keyword evidence="2 4" id="KW-0560">Oxidoreductase</keyword>
<accession>A0A2Z4XWM7</accession>
<evidence type="ECO:0000313" key="8">
    <source>
        <dbReference type="EMBL" id="QIW11128.1"/>
    </source>
</evidence>
<dbReference type="AlphaFoldDB" id="A0A2Z4XWM7"/>
<dbReference type="EMBL" id="CP043424">
    <property type="protein sequence ID" value="QIW11128.1"/>
    <property type="molecule type" value="Genomic_DNA"/>
</dbReference>
<protein>
    <submittedName>
        <fullName evidence="7 8">Hydroxyacid dehydrogenase</fullName>
    </submittedName>
</protein>
<dbReference type="OrthoDB" id="9805416at2"/>
<dbReference type="Pfam" id="PF02826">
    <property type="entry name" value="2-Hacid_dh_C"/>
    <property type="match status" value="1"/>
</dbReference>
<evidence type="ECO:0000313" key="9">
    <source>
        <dbReference type="Proteomes" id="UP000251120"/>
    </source>
</evidence>
<gene>
    <name evidence="7" type="ORF">CDH04_00025</name>
    <name evidence="8" type="ORF">FZC43_00025</name>
</gene>